<proteinExistence type="predicted"/>
<gene>
    <name evidence="3" type="ORF">F8568_028710</name>
</gene>
<feature type="transmembrane region" description="Helical" evidence="2">
    <location>
        <begin position="50"/>
        <end position="71"/>
    </location>
</feature>
<sequence>MTPGRERGLTALLCAAGAGLALLAGGRTWATVKAEDAITPFSAHLSGHDLGGTATALAWAGLAGLAALFATRGRVRSAVGVLIALFGAGVVYASAAAVQRAHVLSAAGEKSALLKIGAHPSLAVNLWWMASVTGGVLLVAGGLVAAARGGRWPGMSARYERAGAPASRPAAPKTAAPADDPSALWKSLDRGEDPTAKDAAQDAARAPAEDEPVDPAGEPDGPRAGERAAPRNGRP</sequence>
<comment type="caution">
    <text evidence="3">The sequence shown here is derived from an EMBL/GenBank/DDBJ whole genome shotgun (WGS) entry which is preliminary data.</text>
</comment>
<dbReference type="InterPro" id="IPR019051">
    <property type="entry name" value="Trp_biosyn_TM_oprn/chp"/>
</dbReference>
<feature type="compositionally biased region" description="Basic and acidic residues" evidence="1">
    <location>
        <begin position="220"/>
        <end position="229"/>
    </location>
</feature>
<keyword evidence="2" id="KW-0812">Transmembrane</keyword>
<feature type="transmembrane region" description="Helical" evidence="2">
    <location>
        <begin position="78"/>
        <end position="98"/>
    </location>
</feature>
<dbReference type="RefSeq" id="WP_151596812.1">
    <property type="nucleotide sequence ID" value="NZ_WBMS02000026.1"/>
</dbReference>
<evidence type="ECO:0000313" key="4">
    <source>
        <dbReference type="Proteomes" id="UP000462055"/>
    </source>
</evidence>
<name>A0A6I4MND0_9ACTN</name>
<evidence type="ECO:0000256" key="1">
    <source>
        <dbReference type="SAM" id="MobiDB-lite"/>
    </source>
</evidence>
<accession>A0A6I4MND0</accession>
<keyword evidence="2" id="KW-1133">Transmembrane helix</keyword>
<dbReference type="Pfam" id="PF09534">
    <property type="entry name" value="Trp_oprn_chp"/>
    <property type="match status" value="1"/>
</dbReference>
<organism evidence="3 4">
    <name type="scientific">Actinomadura physcomitrii</name>
    <dbReference type="NCBI Taxonomy" id="2650748"/>
    <lineage>
        <taxon>Bacteria</taxon>
        <taxon>Bacillati</taxon>
        <taxon>Actinomycetota</taxon>
        <taxon>Actinomycetes</taxon>
        <taxon>Streptosporangiales</taxon>
        <taxon>Thermomonosporaceae</taxon>
        <taxon>Actinomadura</taxon>
    </lineage>
</organism>
<feature type="compositionally biased region" description="Low complexity" evidence="1">
    <location>
        <begin position="163"/>
        <end position="183"/>
    </location>
</feature>
<feature type="compositionally biased region" description="Basic and acidic residues" evidence="1">
    <location>
        <begin position="187"/>
        <end position="200"/>
    </location>
</feature>
<feature type="region of interest" description="Disordered" evidence="1">
    <location>
        <begin position="163"/>
        <end position="235"/>
    </location>
</feature>
<dbReference type="Proteomes" id="UP000462055">
    <property type="component" value="Unassembled WGS sequence"/>
</dbReference>
<keyword evidence="2" id="KW-0472">Membrane</keyword>
<protein>
    <submittedName>
        <fullName evidence="3">MFS transporter</fullName>
    </submittedName>
</protein>
<evidence type="ECO:0000256" key="2">
    <source>
        <dbReference type="SAM" id="Phobius"/>
    </source>
</evidence>
<evidence type="ECO:0000313" key="3">
    <source>
        <dbReference type="EMBL" id="MWA04289.1"/>
    </source>
</evidence>
<feature type="transmembrane region" description="Helical" evidence="2">
    <location>
        <begin position="126"/>
        <end position="147"/>
    </location>
</feature>
<dbReference type="AlphaFoldDB" id="A0A6I4MND0"/>
<keyword evidence="4" id="KW-1185">Reference proteome</keyword>
<dbReference type="EMBL" id="WBMS02000026">
    <property type="protein sequence ID" value="MWA04289.1"/>
    <property type="molecule type" value="Genomic_DNA"/>
</dbReference>
<reference evidence="3" key="1">
    <citation type="submission" date="2019-12" db="EMBL/GenBank/DDBJ databases">
        <title>Actinomadura physcomitrii sp. nov., a novel actinomycete isolated from moss [Physcomitrium sphaericum (Ludw) Fuernr].</title>
        <authorList>
            <person name="Zhuang X."/>
        </authorList>
    </citation>
    <scope>NUCLEOTIDE SEQUENCE [LARGE SCALE GENOMIC DNA]</scope>
    <source>
        <strain evidence="3">LD22</strain>
    </source>
</reference>